<keyword evidence="10 17" id="KW-0520">NAD</keyword>
<dbReference type="CDD" id="cd01171">
    <property type="entry name" value="YXKO-related"/>
    <property type="match status" value="1"/>
</dbReference>
<evidence type="ECO:0000256" key="15">
    <source>
        <dbReference type="ARBA" id="ARBA00048238"/>
    </source>
</evidence>
<evidence type="ECO:0000256" key="7">
    <source>
        <dbReference type="ARBA" id="ARBA00022840"/>
    </source>
</evidence>
<dbReference type="HAMAP" id="MF_01965">
    <property type="entry name" value="NADHX_dehydratase"/>
    <property type="match status" value="1"/>
</dbReference>
<feature type="domain" description="YjeF N-terminal" evidence="21">
    <location>
        <begin position="9"/>
        <end position="221"/>
    </location>
</feature>
<dbReference type="PROSITE" id="PS51385">
    <property type="entry name" value="YJEF_N"/>
    <property type="match status" value="1"/>
</dbReference>
<comment type="catalytic activity">
    <reaction evidence="1 18 19">
        <text>(6R)-NADHX = (6S)-NADHX</text>
        <dbReference type="Rhea" id="RHEA:32215"/>
        <dbReference type="ChEBI" id="CHEBI:64074"/>
        <dbReference type="ChEBI" id="CHEBI:64075"/>
        <dbReference type="EC" id="5.1.99.6"/>
    </reaction>
</comment>
<dbReference type="PROSITE" id="PS51383">
    <property type="entry name" value="YJEF_C_3"/>
    <property type="match status" value="1"/>
</dbReference>
<dbReference type="InterPro" id="IPR000631">
    <property type="entry name" value="CARKD"/>
</dbReference>
<comment type="catalytic activity">
    <reaction evidence="2 18 19">
        <text>(6R)-NADPHX = (6S)-NADPHX</text>
        <dbReference type="Rhea" id="RHEA:32227"/>
        <dbReference type="ChEBI" id="CHEBI:64076"/>
        <dbReference type="ChEBI" id="CHEBI:64077"/>
        <dbReference type="EC" id="5.1.99.6"/>
    </reaction>
</comment>
<evidence type="ECO:0000256" key="9">
    <source>
        <dbReference type="ARBA" id="ARBA00022958"/>
    </source>
</evidence>
<dbReference type="NCBIfam" id="TIGR00197">
    <property type="entry name" value="yjeF_nterm"/>
    <property type="match status" value="1"/>
</dbReference>
<dbReference type="EC" id="5.1.99.6" evidence="19"/>
<evidence type="ECO:0000256" key="4">
    <source>
        <dbReference type="ARBA" id="ARBA00009524"/>
    </source>
</evidence>
<dbReference type="GO" id="GO:0016301">
    <property type="term" value="F:kinase activity"/>
    <property type="evidence" value="ECO:0007669"/>
    <property type="project" value="UniProtKB-KW"/>
</dbReference>
<feature type="binding site" evidence="18">
    <location>
        <begin position="59"/>
        <end position="63"/>
    </location>
    <ligand>
        <name>(6S)-NADPHX</name>
        <dbReference type="ChEBI" id="CHEBI:64076"/>
    </ligand>
</feature>
<evidence type="ECO:0000256" key="3">
    <source>
        <dbReference type="ARBA" id="ARBA00006001"/>
    </source>
</evidence>
<dbReference type="GO" id="GO:0052855">
    <property type="term" value="F:ADP-dependent NAD(P)H-hydrate dehydratase activity"/>
    <property type="evidence" value="ECO:0007669"/>
    <property type="project" value="UniProtKB-UniRule"/>
</dbReference>
<dbReference type="STRING" id="416591.Tlet_0005"/>
<feature type="binding site" evidence="18">
    <location>
        <position position="60"/>
    </location>
    <ligand>
        <name>K(+)</name>
        <dbReference type="ChEBI" id="CHEBI:29103"/>
    </ligand>
</feature>
<evidence type="ECO:0000256" key="16">
    <source>
        <dbReference type="ARBA" id="ARBA00049209"/>
    </source>
</evidence>
<dbReference type="SUPFAM" id="SSF53613">
    <property type="entry name" value="Ribokinase-like"/>
    <property type="match status" value="1"/>
</dbReference>
<dbReference type="PANTHER" id="PTHR12592">
    <property type="entry name" value="ATP-DEPENDENT (S)-NAD(P)H-HYDRATE DEHYDRATASE FAMILY MEMBER"/>
    <property type="match status" value="1"/>
</dbReference>
<comment type="cofactor">
    <cofactor evidence="17">
        <name>Mg(2+)</name>
        <dbReference type="ChEBI" id="CHEBI:18420"/>
    </cofactor>
</comment>
<comment type="similarity">
    <text evidence="4 19">In the C-terminal section; belongs to the NnrD/CARKD family.</text>
</comment>
<evidence type="ECO:0000259" key="21">
    <source>
        <dbReference type="PROSITE" id="PS51385"/>
    </source>
</evidence>
<comment type="cofactor">
    <cofactor evidence="18 19">
        <name>K(+)</name>
        <dbReference type="ChEBI" id="CHEBI:29103"/>
    </cofactor>
    <text evidence="18 19">Binds 1 potassium ion per subunit.</text>
</comment>
<keyword evidence="5 18" id="KW-0479">Metal-binding</keyword>
<dbReference type="eggNOG" id="COG0063">
    <property type="taxonomic scope" value="Bacteria"/>
</dbReference>
<keyword evidence="12 17" id="KW-0456">Lyase</keyword>
<feature type="binding site" evidence="17">
    <location>
        <position position="450"/>
    </location>
    <ligand>
        <name>(6S)-NADPHX</name>
        <dbReference type="ChEBI" id="CHEBI:64076"/>
    </ligand>
</feature>
<comment type="similarity">
    <text evidence="18">Belongs to the NnrE/AIBP family.</text>
</comment>
<feature type="binding site" evidence="17">
    <location>
        <begin position="421"/>
        <end position="425"/>
    </location>
    <ligand>
        <name>AMP</name>
        <dbReference type="ChEBI" id="CHEBI:456215"/>
    </ligand>
</feature>
<evidence type="ECO:0000256" key="13">
    <source>
        <dbReference type="ARBA" id="ARBA00023268"/>
    </source>
</evidence>
<feature type="binding site" evidence="18">
    <location>
        <position position="167"/>
    </location>
    <ligand>
        <name>K(+)</name>
        <dbReference type="ChEBI" id="CHEBI:29103"/>
    </ligand>
</feature>
<keyword evidence="22" id="KW-0808">Transferase</keyword>
<dbReference type="KEGG" id="tle:Tlet_0005"/>
<keyword evidence="8 17" id="KW-0521">NADP</keyword>
<feature type="binding site" evidence="18">
    <location>
        <position position="164"/>
    </location>
    <ligand>
        <name>(6S)-NADPHX</name>
        <dbReference type="ChEBI" id="CHEBI:64076"/>
    </ligand>
</feature>
<dbReference type="GO" id="GO:0046496">
    <property type="term" value="P:nicotinamide nucleotide metabolic process"/>
    <property type="evidence" value="ECO:0007669"/>
    <property type="project" value="UniProtKB-UniRule"/>
</dbReference>
<comment type="caution">
    <text evidence="18">Lacks conserved residue(s) required for the propagation of feature annotation.</text>
</comment>
<dbReference type="Proteomes" id="UP000002016">
    <property type="component" value="Chromosome"/>
</dbReference>
<comment type="subunit">
    <text evidence="17">Homotetramer.</text>
</comment>
<dbReference type="InterPro" id="IPR004443">
    <property type="entry name" value="YjeF_N_dom"/>
</dbReference>
<dbReference type="Pfam" id="PF03853">
    <property type="entry name" value="YjeF_N"/>
    <property type="match status" value="1"/>
</dbReference>
<evidence type="ECO:0000256" key="17">
    <source>
        <dbReference type="HAMAP-Rule" id="MF_01965"/>
    </source>
</evidence>
<feature type="binding site" evidence="18">
    <location>
        <position position="131"/>
    </location>
    <ligand>
        <name>K(+)</name>
        <dbReference type="ChEBI" id="CHEBI:29103"/>
    </ligand>
</feature>
<name>A8F348_PSELT</name>
<dbReference type="SUPFAM" id="SSF64153">
    <property type="entry name" value="YjeF N-terminal domain-like"/>
    <property type="match status" value="1"/>
</dbReference>
<evidence type="ECO:0000256" key="8">
    <source>
        <dbReference type="ARBA" id="ARBA00022857"/>
    </source>
</evidence>
<evidence type="ECO:0000256" key="12">
    <source>
        <dbReference type="ARBA" id="ARBA00023239"/>
    </source>
</evidence>
<dbReference type="GO" id="GO:0046872">
    <property type="term" value="F:metal ion binding"/>
    <property type="evidence" value="ECO:0007669"/>
    <property type="project" value="UniProtKB-UniRule"/>
</dbReference>
<feature type="binding site" evidence="17">
    <location>
        <position position="266"/>
    </location>
    <ligand>
        <name>(6S)-NADPHX</name>
        <dbReference type="ChEBI" id="CHEBI:64076"/>
    </ligand>
</feature>
<keyword evidence="11 18" id="KW-0413">Isomerase</keyword>
<dbReference type="eggNOG" id="COG0062">
    <property type="taxonomic scope" value="Bacteria"/>
</dbReference>
<dbReference type="Gene3D" id="3.40.50.10260">
    <property type="entry name" value="YjeF N-terminal domain"/>
    <property type="match status" value="1"/>
</dbReference>
<comment type="catalytic activity">
    <reaction evidence="15 17 19">
        <text>(6S)-NADHX + ADP = AMP + phosphate + NADH + H(+)</text>
        <dbReference type="Rhea" id="RHEA:32223"/>
        <dbReference type="ChEBI" id="CHEBI:15378"/>
        <dbReference type="ChEBI" id="CHEBI:43474"/>
        <dbReference type="ChEBI" id="CHEBI:57945"/>
        <dbReference type="ChEBI" id="CHEBI:64074"/>
        <dbReference type="ChEBI" id="CHEBI:456215"/>
        <dbReference type="ChEBI" id="CHEBI:456216"/>
        <dbReference type="EC" id="4.2.1.136"/>
    </reaction>
</comment>
<sequence>MKIVTSQQMKEIDRLAAEQFFIPSSILMERAGLSVVLSIEQVFKNLSDLSFLVLCGPGNNGGDGFVAARDLLDYTDYVTIVFAGDEKKLSVEAGENFKRLKSVGGDIRVLGVDVTLDDVADIMKKCDIVIDALLGIGIKGEVRGQIAELIKLINLYSNYVVSIDIPSGLDSDTGKILGIAVKADLTVTFGLPKPCHLLYPGRELCGQLKVASIGIPRVLRESKQFTRQIITKQLVSRLIPERFPDSHKGSYGKLLVIAGSAEYPGAAVLTSLSALRVGCGYVHLLTCSPANEVAIQREPGLVATVVDKKHFCEQDVAIALELSNNADAVVIGPGITCNDGVRKFLSEFLENLKVPVVIDADGLNCLARDLNILEKIQVPAVLTPHPAEFARLTGEDLSDVKYNYLLTEEFSKKYNLVVVLKSATTIISTPNETFFNLTGNTSLSKAGSGDILAGMIGGFAAQGLNQKDASICSVYLHGLASEHYRHREGSMLVSELLDLIPVAMEEV</sequence>
<dbReference type="GO" id="GO:0110051">
    <property type="term" value="P:metabolite repair"/>
    <property type="evidence" value="ECO:0007669"/>
    <property type="project" value="TreeGrafter"/>
</dbReference>
<keyword evidence="13" id="KW-0511">Multifunctional enzyme</keyword>
<keyword evidence="6 17" id="KW-0547">Nucleotide-binding</keyword>
<organism evidence="22 23">
    <name type="scientific">Pseudothermotoga lettingae (strain ATCC BAA-301 / DSM 14385 / NBRC 107922 / TMO)</name>
    <name type="common">Thermotoga lettingae</name>
    <dbReference type="NCBI Taxonomy" id="416591"/>
    <lineage>
        <taxon>Bacteria</taxon>
        <taxon>Thermotogati</taxon>
        <taxon>Thermotogota</taxon>
        <taxon>Thermotogae</taxon>
        <taxon>Thermotogales</taxon>
        <taxon>Thermotogaceae</taxon>
        <taxon>Pseudothermotoga</taxon>
    </lineage>
</organism>
<keyword evidence="9 18" id="KW-0630">Potassium</keyword>
<dbReference type="EC" id="4.2.1.136" evidence="19"/>
<dbReference type="FunFam" id="3.40.50.10260:FF:000003">
    <property type="entry name" value="Multifunctional fusion protein"/>
    <property type="match status" value="1"/>
</dbReference>
<dbReference type="InterPro" id="IPR036652">
    <property type="entry name" value="YjeF_N_dom_sf"/>
</dbReference>
<protein>
    <recommendedName>
        <fullName evidence="19">Bifunctional NAD(P)H-hydrate repair enzyme</fullName>
    </recommendedName>
    <alternativeName>
        <fullName evidence="19">Nicotinamide nucleotide repair protein</fullName>
    </alternativeName>
    <domain>
        <recommendedName>
            <fullName evidence="19">ADP-dependent (S)-NAD(P)H-hydrate dehydratase</fullName>
            <ecNumber evidence="19">4.2.1.136</ecNumber>
        </recommendedName>
        <alternativeName>
            <fullName evidence="19">ADP-dependent NAD(P)HX dehydratase</fullName>
        </alternativeName>
    </domain>
    <domain>
        <recommendedName>
            <fullName evidence="19">NAD(P)H-hydrate epimerase</fullName>
            <ecNumber evidence="19">5.1.99.6</ecNumber>
        </recommendedName>
    </domain>
</protein>
<comment type="function">
    <text evidence="14 19">Bifunctional enzyme that catalyzes the epimerization of the S- and R-forms of NAD(P)HX and the dehydration of the S-form of NAD(P)HX at the expense of ADP, which is converted to AMP. This allows the repair of both epimers of NAD(P)HX, a damaged form of NAD(P)H that is a result of enzymatic or heat-dependent hydration.</text>
</comment>
<feature type="domain" description="YjeF C-terminal" evidence="20">
    <location>
        <begin position="231"/>
        <end position="507"/>
    </location>
</feature>
<dbReference type="Gene3D" id="3.40.1190.20">
    <property type="match status" value="1"/>
</dbReference>
<comment type="similarity">
    <text evidence="17">Belongs to the NnrD/CARKD family.</text>
</comment>
<dbReference type="HAMAP" id="MF_01966">
    <property type="entry name" value="NADHX_epimerase"/>
    <property type="match status" value="1"/>
</dbReference>
<dbReference type="InterPro" id="IPR029056">
    <property type="entry name" value="Ribokinase-like"/>
</dbReference>
<feature type="binding site" evidence="17">
    <location>
        <position position="449"/>
    </location>
    <ligand>
        <name>AMP</name>
        <dbReference type="ChEBI" id="CHEBI:456215"/>
    </ligand>
</feature>
<evidence type="ECO:0000256" key="5">
    <source>
        <dbReference type="ARBA" id="ARBA00022723"/>
    </source>
</evidence>
<evidence type="ECO:0000313" key="22">
    <source>
        <dbReference type="EMBL" id="ABV32578.1"/>
    </source>
</evidence>
<dbReference type="EMBL" id="CP000812">
    <property type="protein sequence ID" value="ABV32578.1"/>
    <property type="molecule type" value="Genomic_DNA"/>
</dbReference>
<accession>A8F348</accession>
<dbReference type="NCBIfam" id="TIGR00196">
    <property type="entry name" value="yjeF_cterm"/>
    <property type="match status" value="1"/>
</dbReference>
<evidence type="ECO:0000256" key="18">
    <source>
        <dbReference type="HAMAP-Rule" id="MF_01966"/>
    </source>
</evidence>
<dbReference type="PIRSF" id="PIRSF017184">
    <property type="entry name" value="Nnr"/>
    <property type="match status" value="1"/>
</dbReference>
<dbReference type="AlphaFoldDB" id="A8F348"/>
<evidence type="ECO:0000313" key="23">
    <source>
        <dbReference type="Proteomes" id="UP000002016"/>
    </source>
</evidence>
<dbReference type="HOGENOM" id="CLU_024853_4_1_0"/>
<evidence type="ECO:0000256" key="11">
    <source>
        <dbReference type="ARBA" id="ARBA00023235"/>
    </source>
</evidence>
<reference evidence="22 23" key="2">
    <citation type="journal article" date="2009" name="Proc. Natl. Acad. Sci. U.S.A.">
        <title>On the chimeric nature, thermophilic origin, and phylogenetic placement of the Thermotogales.</title>
        <authorList>
            <person name="Zhaxybayeva O."/>
            <person name="Swithers K.S."/>
            <person name="Lapierre P."/>
            <person name="Fournier G.P."/>
            <person name="Bickhart D.M."/>
            <person name="DeBoy R.T."/>
            <person name="Nelson K.E."/>
            <person name="Nesbo C.L."/>
            <person name="Doolittle W.F."/>
            <person name="Gogarten J.P."/>
            <person name="Noll K.M."/>
        </authorList>
    </citation>
    <scope>NUCLEOTIDE SEQUENCE [LARGE SCALE GENOMIC DNA]</scope>
    <source>
        <strain evidence="23">ATCC BAA-301 / DSM 14385 / NBRC 107922 / TMO</strain>
    </source>
</reference>
<dbReference type="GO" id="GO:0005524">
    <property type="term" value="F:ATP binding"/>
    <property type="evidence" value="ECO:0007669"/>
    <property type="project" value="UniProtKB-UniRule"/>
</dbReference>
<feature type="binding site" evidence="18">
    <location>
        <begin position="135"/>
        <end position="141"/>
    </location>
    <ligand>
        <name>(6S)-NADPHX</name>
        <dbReference type="ChEBI" id="CHEBI:64076"/>
    </ligand>
</feature>
<evidence type="ECO:0000256" key="14">
    <source>
        <dbReference type="ARBA" id="ARBA00025153"/>
    </source>
</evidence>
<evidence type="ECO:0000256" key="1">
    <source>
        <dbReference type="ARBA" id="ARBA00000013"/>
    </source>
</evidence>
<comment type="similarity">
    <text evidence="3 19">In the N-terminal section; belongs to the NnrE/AIBP family.</text>
</comment>
<keyword evidence="22" id="KW-0418">Kinase</keyword>
<evidence type="ECO:0000256" key="10">
    <source>
        <dbReference type="ARBA" id="ARBA00023027"/>
    </source>
</evidence>
<feature type="binding site" evidence="17">
    <location>
        <position position="385"/>
    </location>
    <ligand>
        <name>(6S)-NADPHX</name>
        <dbReference type="ChEBI" id="CHEBI:64076"/>
    </ligand>
</feature>
<dbReference type="PANTHER" id="PTHR12592:SF0">
    <property type="entry name" value="ATP-DEPENDENT (S)-NAD(P)H-HYDRATE DEHYDRATASE"/>
    <property type="match status" value="1"/>
</dbReference>
<evidence type="ECO:0000256" key="6">
    <source>
        <dbReference type="ARBA" id="ARBA00022741"/>
    </source>
</evidence>
<evidence type="ECO:0000256" key="2">
    <source>
        <dbReference type="ARBA" id="ARBA00000909"/>
    </source>
</evidence>
<dbReference type="InterPro" id="IPR030677">
    <property type="entry name" value="Nnr"/>
</dbReference>
<comment type="function">
    <text evidence="17">Catalyzes the dehydration of the S-form of NAD(P)HX at the expense of ADP, which is converted to AMP. Together with NAD(P)HX epimerase, which catalyzes the epimerization of the S- and R-forms, the enzyme allows the repair of both epimers of NAD(P)HX, a damaged form of NAD(P)H that is a result of enzymatic or heat-dependent hydration.</text>
</comment>
<dbReference type="Pfam" id="PF01256">
    <property type="entry name" value="Carb_kinase"/>
    <property type="match status" value="1"/>
</dbReference>
<gene>
    <name evidence="17" type="primary">nnrD</name>
    <name evidence="18" type="synonym">nnrE</name>
    <name evidence="22" type="ordered locus">Tlet_0005</name>
</gene>
<comment type="catalytic activity">
    <reaction evidence="16 17 19">
        <text>(6S)-NADPHX + ADP = AMP + phosphate + NADPH + H(+)</text>
        <dbReference type="Rhea" id="RHEA:32235"/>
        <dbReference type="ChEBI" id="CHEBI:15378"/>
        <dbReference type="ChEBI" id="CHEBI:43474"/>
        <dbReference type="ChEBI" id="CHEBI:57783"/>
        <dbReference type="ChEBI" id="CHEBI:64076"/>
        <dbReference type="ChEBI" id="CHEBI:456215"/>
        <dbReference type="ChEBI" id="CHEBI:456216"/>
        <dbReference type="EC" id="4.2.1.136"/>
    </reaction>
</comment>
<keyword evidence="23" id="KW-1185">Reference proteome</keyword>
<evidence type="ECO:0000256" key="19">
    <source>
        <dbReference type="PIRNR" id="PIRNR017184"/>
    </source>
</evidence>
<dbReference type="GO" id="GO:0052856">
    <property type="term" value="F:NAD(P)HX epimerase activity"/>
    <property type="evidence" value="ECO:0007669"/>
    <property type="project" value="UniProtKB-UniRule"/>
</dbReference>
<proteinExistence type="inferred from homology"/>
<feature type="binding site" evidence="17">
    <location>
        <position position="334"/>
    </location>
    <ligand>
        <name>(6S)-NADPHX</name>
        <dbReference type="ChEBI" id="CHEBI:64076"/>
    </ligand>
</feature>
<evidence type="ECO:0000259" key="20">
    <source>
        <dbReference type="PROSITE" id="PS51383"/>
    </source>
</evidence>
<reference evidence="22 23" key="1">
    <citation type="submission" date="2007-08" db="EMBL/GenBank/DDBJ databases">
        <title>Complete sequence of Thermotoga lettingae TMO.</title>
        <authorList>
            <consortium name="US DOE Joint Genome Institute"/>
            <person name="Copeland A."/>
            <person name="Lucas S."/>
            <person name="Lapidus A."/>
            <person name="Barry K."/>
            <person name="Glavina del Rio T."/>
            <person name="Dalin E."/>
            <person name="Tice H."/>
            <person name="Pitluck S."/>
            <person name="Foster B."/>
            <person name="Bruce D."/>
            <person name="Schmutz J."/>
            <person name="Larimer F."/>
            <person name="Land M."/>
            <person name="Hauser L."/>
            <person name="Kyrpides N."/>
            <person name="Mikhailova N."/>
            <person name="Nelson K."/>
            <person name="Gogarten J.P."/>
            <person name="Noll K."/>
            <person name="Richardson P."/>
        </authorList>
    </citation>
    <scope>NUCLEOTIDE SEQUENCE [LARGE SCALE GENOMIC DNA]</scope>
    <source>
        <strain evidence="23">ATCC BAA-301 / DSM 14385 / NBRC 107922 / TMO</strain>
    </source>
</reference>
<keyword evidence="7 17" id="KW-0067">ATP-binding</keyword>
<comment type="function">
    <text evidence="18">Catalyzes the epimerization of the S- and R-forms of NAD(P)HX, a damaged form of NAD(P)H that is a result of enzymatic or heat-dependent hydration. This is a prerequisite for the S-specific NAD(P)H-hydrate dehydratase to allow the repair of both epimers of NAD(P)HX.</text>
</comment>